<evidence type="ECO:0000256" key="15">
    <source>
        <dbReference type="SAM" id="Phobius"/>
    </source>
</evidence>
<feature type="chain" id="PRO_5035175886" description="Store-operated calcium entry-associated regulatory factor" evidence="16">
    <location>
        <begin position="19"/>
        <end position="328"/>
    </location>
</feature>
<evidence type="ECO:0000256" key="4">
    <source>
        <dbReference type="ARBA" id="ARBA00022448"/>
    </source>
</evidence>
<keyword evidence="5" id="KW-0109">Calcium transport</keyword>
<dbReference type="EMBL" id="JAHDYR010000062">
    <property type="protein sequence ID" value="KAG9390893.1"/>
    <property type="molecule type" value="Genomic_DNA"/>
</dbReference>
<evidence type="ECO:0000313" key="18">
    <source>
        <dbReference type="Proteomes" id="UP000717585"/>
    </source>
</evidence>
<proteinExistence type="inferred from homology"/>
<dbReference type="PANTHER" id="PTHR15929">
    <property type="entry name" value="STORE-OPERATED CALCIUM ENTRY-ASSOCIATED REGULATORY FACTOR"/>
    <property type="match status" value="1"/>
</dbReference>
<dbReference type="OrthoDB" id="20303at2759"/>
<dbReference type="Pfam" id="PF06682">
    <property type="entry name" value="SARAF"/>
    <property type="match status" value="1"/>
</dbReference>
<comment type="subcellular location">
    <subcellularLocation>
        <location evidence="1">Endoplasmic reticulum membrane</location>
        <topology evidence="1">Single-pass type I membrane protein</topology>
    </subcellularLocation>
</comment>
<keyword evidence="11" id="KW-0406">Ion transport</keyword>
<dbReference type="GO" id="GO:0006816">
    <property type="term" value="P:calcium ion transport"/>
    <property type="evidence" value="ECO:0007669"/>
    <property type="project" value="UniProtKB-KW"/>
</dbReference>
<dbReference type="GO" id="GO:0005789">
    <property type="term" value="C:endoplasmic reticulum membrane"/>
    <property type="evidence" value="ECO:0007669"/>
    <property type="project" value="UniProtKB-SubCell"/>
</dbReference>
<evidence type="ECO:0000256" key="2">
    <source>
        <dbReference type="ARBA" id="ARBA00006833"/>
    </source>
</evidence>
<keyword evidence="10 15" id="KW-1133">Transmembrane helix</keyword>
<feature type="region of interest" description="Disordered" evidence="14">
    <location>
        <begin position="189"/>
        <end position="252"/>
    </location>
</feature>
<keyword evidence="12 15" id="KW-0472">Membrane</keyword>
<comment type="caution">
    <text evidence="17">The sequence shown here is derived from an EMBL/GenBank/DDBJ whole genome shotgun (WGS) entry which is preliminary data.</text>
</comment>
<keyword evidence="7 16" id="KW-0732">Signal</keyword>
<feature type="compositionally biased region" description="Polar residues" evidence="14">
    <location>
        <begin position="316"/>
        <end position="328"/>
    </location>
</feature>
<dbReference type="GO" id="GO:2001256">
    <property type="term" value="P:regulation of store-operated calcium entry"/>
    <property type="evidence" value="ECO:0007669"/>
    <property type="project" value="InterPro"/>
</dbReference>
<evidence type="ECO:0000256" key="11">
    <source>
        <dbReference type="ARBA" id="ARBA00023065"/>
    </source>
</evidence>
<accession>A0A8J6DZL3</accession>
<feature type="compositionally biased region" description="Low complexity" evidence="14">
    <location>
        <begin position="291"/>
        <end position="307"/>
    </location>
</feature>
<keyword evidence="6 15" id="KW-0812">Transmembrane</keyword>
<evidence type="ECO:0000256" key="10">
    <source>
        <dbReference type="ARBA" id="ARBA00022989"/>
    </source>
</evidence>
<comment type="similarity">
    <text evidence="2">Belongs to the SARAF family.</text>
</comment>
<evidence type="ECO:0000256" key="3">
    <source>
        <dbReference type="ARBA" id="ARBA00016584"/>
    </source>
</evidence>
<evidence type="ECO:0000256" key="12">
    <source>
        <dbReference type="ARBA" id="ARBA00023136"/>
    </source>
</evidence>
<organism evidence="17 18">
    <name type="scientific">Carpediemonas membranifera</name>
    <dbReference type="NCBI Taxonomy" id="201153"/>
    <lineage>
        <taxon>Eukaryota</taxon>
        <taxon>Metamonada</taxon>
        <taxon>Carpediemonas-like organisms</taxon>
        <taxon>Carpediemonas</taxon>
    </lineage>
</organism>
<protein>
    <recommendedName>
        <fullName evidence="3">Store-operated calcium entry-associated regulatory factor</fullName>
    </recommendedName>
    <alternativeName>
        <fullName evidence="13">Transmembrane protein 66</fullName>
    </alternativeName>
</protein>
<evidence type="ECO:0000256" key="6">
    <source>
        <dbReference type="ARBA" id="ARBA00022692"/>
    </source>
</evidence>
<evidence type="ECO:0000256" key="14">
    <source>
        <dbReference type="SAM" id="MobiDB-lite"/>
    </source>
</evidence>
<gene>
    <name evidence="17" type="ORF">J8273_7158</name>
</gene>
<dbReference type="InterPro" id="IPR009567">
    <property type="entry name" value="SARAF"/>
</dbReference>
<keyword evidence="4" id="KW-0813">Transport</keyword>
<feature type="signal peptide" evidence="16">
    <location>
        <begin position="1"/>
        <end position="18"/>
    </location>
</feature>
<keyword evidence="18" id="KW-1185">Reference proteome</keyword>
<dbReference type="AlphaFoldDB" id="A0A8J6DZL3"/>
<evidence type="ECO:0000256" key="7">
    <source>
        <dbReference type="ARBA" id="ARBA00022729"/>
    </source>
</evidence>
<sequence length="328" mass="36477">MKTAAILLVFILVVSTLASWESNMSPIDLRSVPVLTFVDGERTTSRRGETYPSMVRVGGSTPQKYNPSTIQCRNVGFDGNSVNWACDAQLAEGVELGRFEIVCEGWNGPGDHLIVPGSCNIEYALKGQPRHVQPSSSTGTGQKTYTTTETTEIVDDDDFSFVHFLVVVGFIVLFLFFMKKFCDCRPRNAGPHHARQPTEPLAPPSAPHSSEFYPEDTSPDYHGAYVSTEPRSTYGRRSTRPMASGSNPEVHHYHHYPKERRWGGFFSRPTIYTEPVVIRDRPTVVKKTKTVVVDNTASDNSSSNSTNYGQKEDSPTHTSTNYGKSRTR</sequence>
<feature type="region of interest" description="Disordered" evidence="14">
    <location>
        <begin position="291"/>
        <end position="328"/>
    </location>
</feature>
<dbReference type="PANTHER" id="PTHR15929:SF0">
    <property type="entry name" value="STORE-OPERATED CALCIUM ENTRY-ASSOCIATED REGULATORY FACTOR"/>
    <property type="match status" value="1"/>
</dbReference>
<evidence type="ECO:0000256" key="13">
    <source>
        <dbReference type="ARBA" id="ARBA00031116"/>
    </source>
</evidence>
<reference evidence="17" key="1">
    <citation type="submission" date="2021-05" db="EMBL/GenBank/DDBJ databases">
        <title>A free-living protist that lacks canonical eukaryotic 1 DNA replication and segregation systems.</title>
        <authorList>
            <person name="Salas-Leiva D.E."/>
            <person name="Tromer E.C."/>
            <person name="Curtis B.A."/>
            <person name="Jerlstrom-Hultqvist J."/>
            <person name="Kolisko M."/>
            <person name="Yi Z."/>
            <person name="Salas-Leiva J.S."/>
            <person name="Gallot-Lavallee L."/>
            <person name="Kops G.J.P.L."/>
            <person name="Archibald J.M."/>
            <person name="Simpson A.G.B."/>
            <person name="Roger A.J."/>
        </authorList>
    </citation>
    <scope>NUCLEOTIDE SEQUENCE</scope>
    <source>
        <strain evidence="17">BICM</strain>
    </source>
</reference>
<evidence type="ECO:0000256" key="1">
    <source>
        <dbReference type="ARBA" id="ARBA00004115"/>
    </source>
</evidence>
<evidence type="ECO:0000256" key="8">
    <source>
        <dbReference type="ARBA" id="ARBA00022824"/>
    </source>
</evidence>
<keyword evidence="9" id="KW-0106">Calcium</keyword>
<evidence type="ECO:0000256" key="5">
    <source>
        <dbReference type="ARBA" id="ARBA00022568"/>
    </source>
</evidence>
<feature type="transmembrane region" description="Helical" evidence="15">
    <location>
        <begin position="159"/>
        <end position="178"/>
    </location>
</feature>
<name>A0A8J6DZL3_9EUKA</name>
<dbReference type="Proteomes" id="UP000717585">
    <property type="component" value="Unassembled WGS sequence"/>
</dbReference>
<keyword evidence="8" id="KW-0256">Endoplasmic reticulum</keyword>
<evidence type="ECO:0000256" key="16">
    <source>
        <dbReference type="SAM" id="SignalP"/>
    </source>
</evidence>
<evidence type="ECO:0000256" key="9">
    <source>
        <dbReference type="ARBA" id="ARBA00022837"/>
    </source>
</evidence>
<evidence type="ECO:0000313" key="17">
    <source>
        <dbReference type="EMBL" id="KAG9390893.1"/>
    </source>
</evidence>